<keyword evidence="3" id="KW-0560">Oxidoreductase</keyword>
<dbReference type="Proteomes" id="UP000516380">
    <property type="component" value="Chromosome"/>
</dbReference>
<organism evidence="6 7">
    <name type="scientific">Mycobacterium kansasii</name>
    <dbReference type="NCBI Taxonomy" id="1768"/>
    <lineage>
        <taxon>Bacteria</taxon>
        <taxon>Bacillati</taxon>
        <taxon>Actinomycetota</taxon>
        <taxon>Actinomycetes</taxon>
        <taxon>Mycobacteriales</taxon>
        <taxon>Mycobacteriaceae</taxon>
        <taxon>Mycobacterium</taxon>
    </lineage>
</organism>
<dbReference type="SUPFAM" id="SSF52833">
    <property type="entry name" value="Thioredoxin-like"/>
    <property type="match status" value="1"/>
</dbReference>
<dbReference type="Gene3D" id="3.40.1000.10">
    <property type="entry name" value="Mog1/PsbP, alpha/beta/alpha sandwich"/>
    <property type="match status" value="1"/>
</dbReference>
<dbReference type="Pfam" id="PF10738">
    <property type="entry name" value="Lpp-LpqN"/>
    <property type="match status" value="1"/>
</dbReference>
<evidence type="ECO:0000256" key="4">
    <source>
        <dbReference type="ARBA" id="ARBA00038969"/>
    </source>
</evidence>
<dbReference type="AlphaFoldDB" id="A0A7G1I4Q6"/>
<evidence type="ECO:0000256" key="3">
    <source>
        <dbReference type="ARBA" id="ARBA00023002"/>
    </source>
</evidence>
<keyword evidence="7" id="KW-1185">Reference proteome</keyword>
<dbReference type="GO" id="GO:0046685">
    <property type="term" value="P:response to arsenic-containing substance"/>
    <property type="evidence" value="ECO:0007669"/>
    <property type="project" value="TreeGrafter"/>
</dbReference>
<comment type="similarity">
    <text evidence="1 5">Belongs to the ArsC family.</text>
</comment>
<dbReference type="InterPro" id="IPR019674">
    <property type="entry name" value="Lipoprotein_LpqN/LpqT-like"/>
</dbReference>
<gene>
    <name evidence="6" type="ORF">NIIDMKKI_11960</name>
</gene>
<dbReference type="PROSITE" id="PS51353">
    <property type="entry name" value="ARSC"/>
    <property type="match status" value="1"/>
</dbReference>
<evidence type="ECO:0000256" key="2">
    <source>
        <dbReference type="ARBA" id="ARBA00022729"/>
    </source>
</evidence>
<dbReference type="InterPro" id="IPR036249">
    <property type="entry name" value="Thioredoxin-like_sf"/>
</dbReference>
<accession>A0A7G1I4Q6</accession>
<dbReference type="Gene3D" id="3.40.30.10">
    <property type="entry name" value="Glutaredoxin"/>
    <property type="match status" value="1"/>
</dbReference>
<reference evidence="6 7" key="1">
    <citation type="submission" date="2020-07" db="EMBL/GenBank/DDBJ databases">
        <title>Mycobacterium kansasii (former subtype) with zoonotic potential isolated from diseased indoor pet cat, Japan.</title>
        <authorList>
            <person name="Fukano H."/>
            <person name="Terazono T."/>
            <person name="Hoshino Y."/>
        </authorList>
    </citation>
    <scope>NUCLEOTIDE SEQUENCE [LARGE SCALE GENOMIC DNA]</scope>
    <source>
        <strain evidence="6 7">Kuro-I</strain>
    </source>
</reference>
<dbReference type="GO" id="GO:0008794">
    <property type="term" value="F:arsenate reductase (glutaredoxin) activity"/>
    <property type="evidence" value="ECO:0007669"/>
    <property type="project" value="UniProtKB-EC"/>
</dbReference>
<dbReference type="InterPro" id="IPR006659">
    <property type="entry name" value="Arsenate_reductase"/>
</dbReference>
<dbReference type="InterPro" id="IPR006660">
    <property type="entry name" value="Arsenate_reductase-like"/>
</dbReference>
<dbReference type="NCBIfam" id="TIGR00014">
    <property type="entry name" value="arsC"/>
    <property type="match status" value="1"/>
</dbReference>
<protein>
    <recommendedName>
        <fullName evidence="4">arsenate reductase (glutathione/glutaredoxin)</fullName>
        <ecNumber evidence="4">1.20.4.1</ecNumber>
    </recommendedName>
</protein>
<dbReference type="Pfam" id="PF03960">
    <property type="entry name" value="ArsC"/>
    <property type="match status" value="1"/>
</dbReference>
<evidence type="ECO:0000256" key="5">
    <source>
        <dbReference type="PROSITE-ProRule" id="PRU01282"/>
    </source>
</evidence>
<dbReference type="EC" id="1.20.4.1" evidence="4"/>
<dbReference type="PANTHER" id="PTHR30041:SF5">
    <property type="entry name" value="ARSENATE REDUCTASE-RELATED"/>
    <property type="match status" value="1"/>
</dbReference>
<dbReference type="CDD" id="cd03034">
    <property type="entry name" value="ArsC_ArsC"/>
    <property type="match status" value="1"/>
</dbReference>
<name>A0A7G1I4Q6_MYCKA</name>
<dbReference type="PANTHER" id="PTHR30041">
    <property type="entry name" value="ARSENATE REDUCTASE"/>
    <property type="match status" value="1"/>
</dbReference>
<dbReference type="EMBL" id="AP023343">
    <property type="protein sequence ID" value="BCI85990.1"/>
    <property type="molecule type" value="Genomic_DNA"/>
</dbReference>
<sequence length="337" mass="36942">MAAAAGEPVIYHNPRCGTSRKTLELLRDNNLEPVIVEYLKTPPSRDQLVQLIRDAGIEVRTAIRKREPLYTELNLADATDDELLDAMAEHPILIERPLWSPRRAPGWLGRSTPFARFCDRSPAQRGRRRHRGGDVIGRLLPGETPDFQSILTTGATTSTPTTTARPVPLSKYLESIGVSGEQLAPSKLNGLTVSIPTPPGWSPYTGPKISPETVIISKGGKYPTARLVVFKLRGDFNPADVARRGNEDAQLFDNFKQLDASTADFNGFPSSMMQGSYDLDGTRLHSWNRVVVPTGPPPDNQRYLVQLTITSLATEAAANAPDIEAIIRGFAVAVKLR</sequence>
<evidence type="ECO:0000313" key="6">
    <source>
        <dbReference type="EMBL" id="BCI85990.1"/>
    </source>
</evidence>
<evidence type="ECO:0000313" key="7">
    <source>
        <dbReference type="Proteomes" id="UP000516380"/>
    </source>
</evidence>
<keyword evidence="2" id="KW-0732">Signal</keyword>
<evidence type="ECO:0000256" key="1">
    <source>
        <dbReference type="ARBA" id="ARBA00007198"/>
    </source>
</evidence>
<proteinExistence type="inferred from homology"/>